<organism evidence="2 3">
    <name type="scientific">Yarrowia lipolytica</name>
    <name type="common">Candida lipolytica</name>
    <dbReference type="NCBI Taxonomy" id="4952"/>
    <lineage>
        <taxon>Eukaryota</taxon>
        <taxon>Fungi</taxon>
        <taxon>Dikarya</taxon>
        <taxon>Ascomycota</taxon>
        <taxon>Saccharomycotina</taxon>
        <taxon>Dipodascomycetes</taxon>
        <taxon>Dipodascales</taxon>
        <taxon>Dipodascales incertae sedis</taxon>
        <taxon>Yarrowia</taxon>
    </lineage>
</organism>
<dbReference type="VEuPathDB" id="FungiDB:YALI1_C20005g"/>
<keyword evidence="1" id="KW-0812">Transmembrane</keyword>
<gene>
    <name evidence="2" type="ORF">YALI1_C20005g</name>
</gene>
<dbReference type="Proteomes" id="UP000182444">
    <property type="component" value="Chromosome 1C"/>
</dbReference>
<feature type="transmembrane region" description="Helical" evidence="1">
    <location>
        <begin position="20"/>
        <end position="38"/>
    </location>
</feature>
<name>A0A1D8NB65_YARLL</name>
<accession>A0A1D8NB65</accession>
<keyword evidence="1" id="KW-0472">Membrane</keyword>
<evidence type="ECO:0000313" key="3">
    <source>
        <dbReference type="Proteomes" id="UP000182444"/>
    </source>
</evidence>
<evidence type="ECO:0000256" key="1">
    <source>
        <dbReference type="SAM" id="Phobius"/>
    </source>
</evidence>
<sequence>MIYRGGKEKRFKRLPHSDSIIWAIFFGFFFFSSASSVFTPSVSPTDLGLHIGATWPSGLRRQVQETESISWSLRRREFESLGCQQQSVSSSFFSSSSLFLIGNFFFLVRLNAGRCVYPKQPRGPLSISVTCHSQCTYVAEQMQAALSCLITTSDLFYMSNSG</sequence>
<dbReference type="GeneID" id="94583024"/>
<proteinExistence type="predicted"/>
<dbReference type="RefSeq" id="XP_068138493.1">
    <property type="nucleotide sequence ID" value="XM_068282392.1"/>
</dbReference>
<keyword evidence="1" id="KW-1133">Transmembrane helix</keyword>
<dbReference type="AlphaFoldDB" id="A0A1D8NB65"/>
<dbReference type="EMBL" id="CP017555">
    <property type="protein sequence ID" value="AOW02862.1"/>
    <property type="molecule type" value="Genomic_DNA"/>
</dbReference>
<protein>
    <submittedName>
        <fullName evidence="2">Uncharacterized protein</fullName>
    </submittedName>
</protein>
<feature type="transmembrane region" description="Helical" evidence="1">
    <location>
        <begin position="92"/>
        <end position="112"/>
    </location>
</feature>
<evidence type="ECO:0000313" key="2">
    <source>
        <dbReference type="EMBL" id="AOW02862.1"/>
    </source>
</evidence>
<reference evidence="2 3" key="1">
    <citation type="journal article" date="2016" name="PLoS ONE">
        <title>Sequence Assembly of Yarrowia lipolytica Strain W29/CLIB89 Shows Transposable Element Diversity.</title>
        <authorList>
            <person name="Magnan C."/>
            <person name="Yu J."/>
            <person name="Chang I."/>
            <person name="Jahn E."/>
            <person name="Kanomata Y."/>
            <person name="Wu J."/>
            <person name="Zeller M."/>
            <person name="Oakes M."/>
            <person name="Baldi P."/>
            <person name="Sandmeyer S."/>
        </authorList>
    </citation>
    <scope>NUCLEOTIDE SEQUENCE [LARGE SCALE GENOMIC DNA]</scope>
    <source>
        <strain evidence="3">CLIB89(W29)</strain>
    </source>
</reference>